<dbReference type="GeneID" id="103365025"/>
<dbReference type="AlphaFoldDB" id="A0A9Y4N9H0"/>
<dbReference type="Proteomes" id="UP000694891">
    <property type="component" value="Unplaced"/>
</dbReference>
<evidence type="ECO:0000313" key="2">
    <source>
        <dbReference type="Proteomes" id="UP000694891"/>
    </source>
</evidence>
<keyword evidence="2" id="KW-1185">Reference proteome</keyword>
<name>A0A9Y4N9H0_9TELE</name>
<gene>
    <name evidence="3" type="primary">LOC103365025</name>
</gene>
<evidence type="ECO:0000256" key="1">
    <source>
        <dbReference type="SAM" id="MobiDB-lite"/>
    </source>
</evidence>
<proteinExistence type="predicted"/>
<organism evidence="2 3">
    <name type="scientific">Stegastes partitus</name>
    <name type="common">bicolor damselfish</name>
    <dbReference type="NCBI Taxonomy" id="144197"/>
    <lineage>
        <taxon>Eukaryota</taxon>
        <taxon>Metazoa</taxon>
        <taxon>Chordata</taxon>
        <taxon>Craniata</taxon>
        <taxon>Vertebrata</taxon>
        <taxon>Euteleostomi</taxon>
        <taxon>Actinopterygii</taxon>
        <taxon>Neopterygii</taxon>
        <taxon>Teleostei</taxon>
        <taxon>Neoteleostei</taxon>
        <taxon>Acanthomorphata</taxon>
        <taxon>Ovalentaria</taxon>
        <taxon>Pomacentridae</taxon>
        <taxon>Stegastes</taxon>
    </lineage>
</organism>
<dbReference type="RefSeq" id="XP_008290579.1">
    <property type="nucleotide sequence ID" value="XM_008292357.1"/>
</dbReference>
<feature type="region of interest" description="Disordered" evidence="1">
    <location>
        <begin position="1"/>
        <end position="21"/>
    </location>
</feature>
<accession>A0A9Y4N9H0</accession>
<sequence length="202" mass="22503">MMSKSDPHAPRPFNDRNIEKMKERTPLNQVVTYKSNSMQRIVQVMHRMAQKSFISACQLFCLPLKPLSCEKVMCFPTPTDQPKEDTNTQVALRSPPSTVLILNISNSTLIDCVIGNETYPSTVTERQPLIHESKLHVHDQLRCSCSCGQQEAAQTASPPPSPPPPPLWPPPPSAEHLSVSIHSSHLNCVIIGDDNYMHAEQS</sequence>
<feature type="region of interest" description="Disordered" evidence="1">
    <location>
        <begin position="152"/>
        <end position="176"/>
    </location>
</feature>
<reference evidence="3" key="1">
    <citation type="submission" date="2025-08" db="UniProtKB">
        <authorList>
            <consortium name="RefSeq"/>
        </authorList>
    </citation>
    <scope>IDENTIFICATION</scope>
</reference>
<feature type="compositionally biased region" description="Pro residues" evidence="1">
    <location>
        <begin position="157"/>
        <end position="173"/>
    </location>
</feature>
<protein>
    <submittedName>
        <fullName evidence="3">Uncharacterized protein LOC103365025</fullName>
    </submittedName>
</protein>
<evidence type="ECO:0000313" key="3">
    <source>
        <dbReference type="RefSeq" id="XP_008290579.1"/>
    </source>
</evidence>